<protein>
    <recommendedName>
        <fullName evidence="12">HAUS augmin-like complex subunit 1</fullName>
    </recommendedName>
</protein>
<proteinExistence type="inferred from homology"/>
<evidence type="ECO:0000256" key="9">
    <source>
        <dbReference type="ARBA" id="ARBA00023306"/>
    </source>
</evidence>
<accession>A0A5J5A9Z8</accession>
<keyword evidence="4" id="KW-0132">Cell division</keyword>
<keyword evidence="7" id="KW-0175">Coiled coil</keyword>
<comment type="subcellular location">
    <subcellularLocation>
        <location evidence="1">Cytoplasm</location>
        <location evidence="1">Cytoskeleton</location>
        <location evidence="1">Spindle</location>
    </subcellularLocation>
</comment>
<evidence type="ECO:0000256" key="8">
    <source>
        <dbReference type="ARBA" id="ARBA00023212"/>
    </source>
</evidence>
<dbReference type="Proteomes" id="UP000325577">
    <property type="component" value="Linkage Group LG21"/>
</dbReference>
<dbReference type="Pfam" id="PF25762">
    <property type="entry name" value="HAUS1"/>
    <property type="match status" value="1"/>
</dbReference>
<dbReference type="OrthoDB" id="5372507at2759"/>
<evidence type="ECO:0000256" key="2">
    <source>
        <dbReference type="ARBA" id="ARBA00005479"/>
    </source>
</evidence>
<dbReference type="GO" id="GO:0070652">
    <property type="term" value="C:HAUS complex"/>
    <property type="evidence" value="ECO:0007669"/>
    <property type="project" value="InterPro"/>
</dbReference>
<evidence type="ECO:0000313" key="11">
    <source>
        <dbReference type="Proteomes" id="UP000325577"/>
    </source>
</evidence>
<evidence type="ECO:0000256" key="4">
    <source>
        <dbReference type="ARBA" id="ARBA00022618"/>
    </source>
</evidence>
<keyword evidence="8" id="KW-0206">Cytoskeleton</keyword>
<comment type="similarity">
    <text evidence="2">Belongs to the HAUS1 family.</text>
</comment>
<evidence type="ECO:0000313" key="10">
    <source>
        <dbReference type="EMBL" id="KAA8527793.1"/>
    </source>
</evidence>
<evidence type="ECO:0008006" key="12">
    <source>
        <dbReference type="Google" id="ProtNLM"/>
    </source>
</evidence>
<keyword evidence="6" id="KW-0498">Mitosis</keyword>
<dbReference type="InterPro" id="IPR026243">
    <property type="entry name" value="HAUS1"/>
</dbReference>
<reference evidence="10 11" key="1">
    <citation type="submission" date="2019-09" db="EMBL/GenBank/DDBJ databases">
        <title>A chromosome-level genome assembly of the Chinese tupelo Nyssa sinensis.</title>
        <authorList>
            <person name="Yang X."/>
            <person name="Kang M."/>
            <person name="Yang Y."/>
            <person name="Xiong H."/>
            <person name="Wang M."/>
            <person name="Zhang Z."/>
            <person name="Wang Z."/>
            <person name="Wu H."/>
            <person name="Ma T."/>
            <person name="Liu J."/>
            <person name="Xi Z."/>
        </authorList>
    </citation>
    <scope>NUCLEOTIDE SEQUENCE [LARGE SCALE GENOMIC DNA]</scope>
    <source>
        <strain evidence="10">J267</strain>
        <tissue evidence="10">Leaf</tissue>
    </source>
</reference>
<organism evidence="10 11">
    <name type="scientific">Nyssa sinensis</name>
    <dbReference type="NCBI Taxonomy" id="561372"/>
    <lineage>
        <taxon>Eukaryota</taxon>
        <taxon>Viridiplantae</taxon>
        <taxon>Streptophyta</taxon>
        <taxon>Embryophyta</taxon>
        <taxon>Tracheophyta</taxon>
        <taxon>Spermatophyta</taxon>
        <taxon>Magnoliopsida</taxon>
        <taxon>eudicotyledons</taxon>
        <taxon>Gunneridae</taxon>
        <taxon>Pentapetalae</taxon>
        <taxon>asterids</taxon>
        <taxon>Cornales</taxon>
        <taxon>Nyssaceae</taxon>
        <taxon>Nyssa</taxon>
    </lineage>
</organism>
<evidence type="ECO:0000256" key="3">
    <source>
        <dbReference type="ARBA" id="ARBA00022490"/>
    </source>
</evidence>
<dbReference type="PANTHER" id="PTHR31570">
    <property type="entry name" value="HAUS AUGMIN-LIKE COMPLEX SUBUNIT 1"/>
    <property type="match status" value="1"/>
</dbReference>
<name>A0A5J5A9Z8_9ASTE</name>
<keyword evidence="11" id="KW-1185">Reference proteome</keyword>
<keyword evidence="5" id="KW-0493">Microtubule</keyword>
<dbReference type="GO" id="GO:0051301">
    <property type="term" value="P:cell division"/>
    <property type="evidence" value="ECO:0007669"/>
    <property type="project" value="UniProtKB-KW"/>
</dbReference>
<sequence length="272" mass="30969">MSDLIFEIDPSTIEAKSGFDTGQITEVKAWLVSQFDAAGKDVPDFEYNDQSISYLHALANLSQAKTQAAEIQSNDFHQKAAEYRSQAARIREILENAGLAQESLPPNVVASAQVLADVANLLNIRDTELSSFLIAVGDLTLRKTEVEEKRVQVLRESKILLDYTRKAIARRTNFKRTLAQLQDDVAPGQARMEKWRRNLELMLSKEQQYMQQYVNYKVLLDRVGYAPEIRHGVLVEMAEQRKELEKKTEPILDTLRNYQDLPPDKALACFSH</sequence>
<keyword evidence="9" id="KW-0131">Cell cycle</keyword>
<evidence type="ECO:0000256" key="6">
    <source>
        <dbReference type="ARBA" id="ARBA00022776"/>
    </source>
</evidence>
<dbReference type="AlphaFoldDB" id="A0A5J5A9Z8"/>
<dbReference type="PANTHER" id="PTHR31570:SF1">
    <property type="entry name" value="HAUS AUGMIN-LIKE COMPLEX SUBUNIT 1"/>
    <property type="match status" value="1"/>
</dbReference>
<keyword evidence="3" id="KW-0963">Cytoplasm</keyword>
<evidence type="ECO:0000256" key="7">
    <source>
        <dbReference type="ARBA" id="ARBA00023054"/>
    </source>
</evidence>
<dbReference type="GO" id="GO:0005874">
    <property type="term" value="C:microtubule"/>
    <property type="evidence" value="ECO:0007669"/>
    <property type="project" value="UniProtKB-KW"/>
</dbReference>
<dbReference type="GO" id="GO:0005819">
    <property type="term" value="C:spindle"/>
    <property type="evidence" value="ECO:0007669"/>
    <property type="project" value="UniProtKB-SubCell"/>
</dbReference>
<dbReference type="EMBL" id="CM018045">
    <property type="protein sequence ID" value="KAA8527793.1"/>
    <property type="molecule type" value="Genomic_DNA"/>
</dbReference>
<dbReference type="PRINTS" id="PR02087">
    <property type="entry name" value="HAUSAUGMINL1"/>
</dbReference>
<evidence type="ECO:0000256" key="1">
    <source>
        <dbReference type="ARBA" id="ARBA00004186"/>
    </source>
</evidence>
<dbReference type="GO" id="GO:0005829">
    <property type="term" value="C:cytosol"/>
    <property type="evidence" value="ECO:0007669"/>
    <property type="project" value="TreeGrafter"/>
</dbReference>
<evidence type="ECO:0000256" key="5">
    <source>
        <dbReference type="ARBA" id="ARBA00022701"/>
    </source>
</evidence>
<dbReference type="GO" id="GO:0051225">
    <property type="term" value="P:spindle assembly"/>
    <property type="evidence" value="ECO:0007669"/>
    <property type="project" value="InterPro"/>
</dbReference>
<gene>
    <name evidence="10" type="ORF">F0562_035338</name>
</gene>